<dbReference type="InterPro" id="IPR001680">
    <property type="entry name" value="WD40_rpt"/>
</dbReference>
<dbReference type="Gene3D" id="2.130.10.10">
    <property type="entry name" value="YVTN repeat-like/Quinoprotein amine dehydrogenase"/>
    <property type="match status" value="2"/>
</dbReference>
<dbReference type="PANTHER" id="PTHR32215">
    <property type="entry name" value="CILIA- AND FLAGELLA-ASSOCIATED PROTEIN 57"/>
    <property type="match status" value="1"/>
</dbReference>
<dbReference type="InterPro" id="IPR019775">
    <property type="entry name" value="WD40_repeat_CS"/>
</dbReference>
<feature type="coiled-coil region" evidence="14">
    <location>
        <begin position="807"/>
        <end position="867"/>
    </location>
</feature>
<feature type="repeat" description="WD" evidence="13">
    <location>
        <begin position="635"/>
        <end position="668"/>
    </location>
</feature>
<evidence type="ECO:0000256" key="9">
    <source>
        <dbReference type="ARBA" id="ARBA00061460"/>
    </source>
</evidence>
<evidence type="ECO:0000259" key="16">
    <source>
        <dbReference type="Pfam" id="PF23414"/>
    </source>
</evidence>
<evidence type="ECO:0000313" key="18">
    <source>
        <dbReference type="RefSeq" id="XP_038819293.1"/>
    </source>
</evidence>
<feature type="region of interest" description="Disordered" evidence="15">
    <location>
        <begin position="1219"/>
        <end position="1238"/>
    </location>
</feature>
<feature type="coiled-coil region" evidence="14">
    <location>
        <begin position="1099"/>
        <end position="1165"/>
    </location>
</feature>
<protein>
    <recommendedName>
        <fullName evidence="11">Cilia- and flagella-associated protein 57</fullName>
    </recommendedName>
    <alternativeName>
        <fullName evidence="12">WD repeat-containing protein 65</fullName>
    </alternativeName>
</protein>
<keyword evidence="17" id="KW-1185">Reference proteome</keyword>
<accession>A0A8U0P7C6</accession>
<dbReference type="CTD" id="149465"/>
<dbReference type="FunFam" id="2.130.10.10:FF:000357">
    <property type="entry name" value="Cilia and flagella associated protein 57"/>
    <property type="match status" value="1"/>
</dbReference>
<keyword evidence="18" id="KW-0282">Flagellum</keyword>
<feature type="repeat" description="WD" evidence="13">
    <location>
        <begin position="386"/>
        <end position="421"/>
    </location>
</feature>
<dbReference type="PROSITE" id="PS50082">
    <property type="entry name" value="WD_REPEATS_2"/>
    <property type="match status" value="3"/>
</dbReference>
<dbReference type="InterPro" id="IPR011047">
    <property type="entry name" value="Quinoprotein_ADH-like_sf"/>
</dbReference>
<keyword evidence="18" id="KW-0969">Cilium</keyword>
<sequence>MASIVAQCHYIFGLRTGVINNICYFDEQTVIFPCGNNCVRYNIDQRCQRFIPGTEKSQGMQALAISANRRYLAVSERGEKGTITVYDLQHEQSRKRKVLSGGEVPVLEFVSMAFSPDSKYLIGQAGAPDWTLFYWMWEKQKVMASVKTTGSTNPINQVSFNPQDNTQICVSGNGVFKLFRYAEGALKQSNFLKLESQNFLSHTWMSEERVIAGTEAGRLLVFESGDLRWEMSVTTKPATQEADRSDRMTDQSIKHFPIASVPMSLLRRKPEEAKSEGAAPARMPRVTAITSYSKGFACSAGPGTVCLFEKTEEKDNYRKTREIRIPADPCSNEPSHAEQQEMVTLCISPSEETLVTSTDRGQLYSITLSSAEMSKGEQAHFEFLSHSFHSNIITGLSICIRKPLIATCSLDHSVRIWNFETNVLELHKEFQEEAFSVALHPSGLFILVGFSDKLRLMNLLIDDVRTFKEFTVRGCRECVFSHGGHMFAAVNGNLIHIYSSTTFDNLLNLKGHNGKVRAIVWSTDDSRLVSCGMDGAVYEWNTLNSKRESESVLKSCSYTGVTISPDAKTIFAVGTDCTLKEIQDCQILREVAADDVAYTTIAMSRSGRMLFAGTSIGTVRAIKYPLSTQKDWIEYQAHSGAVTKMVITFDDQYLLTVSEDGCLLIWKIIDKEGRGLKRDKDITYAEEILITKSDLEEKNQIMMELKTRVEELKMENEYQLRLKDMNYNEKIKDLSEKFVQEIESLKTKNQVLKTEKEKQEMSHQEVMREVVEKHSREQQDFESTSNQKLMLEYEKYQELQLKSQLMQEGYERQLQAMEDSKGRALEELTLFYEAKLQEKILMLGQCQDESRQQVREFEESKKQMEEDGDREIQDIRIKYERKLRVEKEINLRLKGETGVMRKKFSSLQKDIDDRNVEIEKLRVEQQKLRGVIKSLEKDILGLKKEIQERDETIQDKEKRIYDLKRKNQELEKFKFVLDYKIKELKKQIEPRENDIKEMKEQIQEMEGELDQVHKRNTQLELNITELRLKLKATDKEMHKETQRVRDVEALVRRFKTDLHNCVGFIQEPKRLKDNIRELYDHYVQQSDVVDIVGVDADIQREYSRQREHLERNVASLKRKLAKDTEVHRTDNVKIMKENVSLIKEINDLRRELRLVRTQVHDYKSQMGISKKKLSSSDLTALTSVEGRGLVARLNFEEEAERIIQLQRVEIQRLKMQMQGQVHSLRPPSSSTKLPVLTT</sequence>
<comment type="subunit">
    <text evidence="10">May form homodimers. Associates with components of the nexin-dynein regulatory complex (N-DRC) and the CFAP184:CFAP263 complex.</text>
</comment>
<gene>
    <name evidence="18" type="primary">cfap57</name>
</gene>
<dbReference type="PROSITE" id="PS00678">
    <property type="entry name" value="WD_REPEATS_1"/>
    <property type="match status" value="1"/>
</dbReference>
<evidence type="ECO:0000256" key="14">
    <source>
        <dbReference type="SAM" id="Coils"/>
    </source>
</evidence>
<name>A0A8U0P7C6_SALNM</name>
<comment type="function">
    <text evidence="8">Associates with components of the nexin-dynein regulatory complex (N-DRC), a key regulator of ciliary/flagellar motility, and might act as an inner dynein arm (IDA) hub or linkage.</text>
</comment>
<evidence type="ECO:0000256" key="8">
    <source>
        <dbReference type="ARBA" id="ARBA00054720"/>
    </source>
</evidence>
<feature type="coiled-coil region" evidence="14">
    <location>
        <begin position="918"/>
        <end position="1043"/>
    </location>
</feature>
<evidence type="ECO:0000256" key="13">
    <source>
        <dbReference type="PROSITE-ProRule" id="PRU00221"/>
    </source>
</evidence>
<dbReference type="RefSeq" id="XP_038819293.1">
    <property type="nucleotide sequence ID" value="XM_038963365.1"/>
</dbReference>
<keyword evidence="7" id="KW-0966">Cell projection</keyword>
<dbReference type="InterPro" id="IPR055442">
    <property type="entry name" value="Beta-prop_EML-like_2nd"/>
</dbReference>
<evidence type="ECO:0000256" key="15">
    <source>
        <dbReference type="SAM" id="MobiDB-lite"/>
    </source>
</evidence>
<comment type="subcellular location">
    <subcellularLocation>
        <location evidence="1">Cytoplasm</location>
        <location evidence="1">Cytoskeleton</location>
        <location evidence="1">Cilium axoneme</location>
    </subcellularLocation>
</comment>
<evidence type="ECO:0000256" key="1">
    <source>
        <dbReference type="ARBA" id="ARBA00004430"/>
    </source>
</evidence>
<feature type="domain" description="EML-like second beta-propeller" evidence="16">
    <location>
        <begin position="394"/>
        <end position="668"/>
    </location>
</feature>
<evidence type="ECO:0000256" key="2">
    <source>
        <dbReference type="ARBA" id="ARBA00022490"/>
    </source>
</evidence>
<keyword evidence="4" id="KW-0677">Repeat</keyword>
<dbReference type="InterPro" id="IPR052993">
    <property type="entry name" value="CFA-57"/>
</dbReference>
<evidence type="ECO:0000256" key="10">
    <source>
        <dbReference type="ARBA" id="ARBA00064509"/>
    </source>
</evidence>
<keyword evidence="3 13" id="KW-0853">WD repeat</keyword>
<evidence type="ECO:0000256" key="7">
    <source>
        <dbReference type="ARBA" id="ARBA00023273"/>
    </source>
</evidence>
<dbReference type="AlphaFoldDB" id="A0A8U0P7C6"/>
<proteinExistence type="inferred from homology"/>
<keyword evidence="2" id="KW-0963">Cytoplasm</keyword>
<feature type="repeat" description="WD" evidence="13">
    <location>
        <begin position="509"/>
        <end position="550"/>
    </location>
</feature>
<dbReference type="InterPro" id="IPR036322">
    <property type="entry name" value="WD40_repeat_dom_sf"/>
</dbReference>
<dbReference type="FunFam" id="2.130.10.10:FF:000271">
    <property type="entry name" value="cilia- and flagella-associated protein 57"/>
    <property type="match status" value="1"/>
</dbReference>
<dbReference type="KEGG" id="snh:120019955"/>
<dbReference type="Proteomes" id="UP000808372">
    <property type="component" value="Chromosome 25"/>
</dbReference>
<organism evidence="17 18">
    <name type="scientific">Salvelinus namaycush</name>
    <name type="common">Lake trout</name>
    <name type="synonym">Salmo namaycush</name>
    <dbReference type="NCBI Taxonomy" id="8040"/>
    <lineage>
        <taxon>Eukaryota</taxon>
        <taxon>Metazoa</taxon>
        <taxon>Chordata</taxon>
        <taxon>Craniata</taxon>
        <taxon>Vertebrata</taxon>
        <taxon>Euteleostomi</taxon>
        <taxon>Actinopterygii</taxon>
        <taxon>Neopterygii</taxon>
        <taxon>Teleostei</taxon>
        <taxon>Protacanthopterygii</taxon>
        <taxon>Salmoniformes</taxon>
        <taxon>Salmonidae</taxon>
        <taxon>Salmoninae</taxon>
        <taxon>Salvelinus</taxon>
    </lineage>
</organism>
<dbReference type="GO" id="GO:0005930">
    <property type="term" value="C:axoneme"/>
    <property type="evidence" value="ECO:0007669"/>
    <property type="project" value="UniProtKB-SubCell"/>
</dbReference>
<dbReference type="Pfam" id="PF23414">
    <property type="entry name" value="Beta-prop_EML_2"/>
    <property type="match status" value="1"/>
</dbReference>
<dbReference type="GeneID" id="120019955"/>
<keyword evidence="6" id="KW-0206">Cytoskeleton</keyword>
<dbReference type="SUPFAM" id="SSF50998">
    <property type="entry name" value="Quinoprotein alcohol dehydrogenase-like"/>
    <property type="match status" value="1"/>
</dbReference>
<evidence type="ECO:0000256" key="4">
    <source>
        <dbReference type="ARBA" id="ARBA00022737"/>
    </source>
</evidence>
<keyword evidence="5 14" id="KW-0175">Coiled coil</keyword>
<dbReference type="FunFam" id="1.10.287.1490:FF:000014">
    <property type="entry name" value="AGAP008095-PA"/>
    <property type="match status" value="1"/>
</dbReference>
<evidence type="ECO:0000256" key="6">
    <source>
        <dbReference type="ARBA" id="ARBA00023212"/>
    </source>
</evidence>
<dbReference type="SMART" id="SM00320">
    <property type="entry name" value="WD40"/>
    <property type="match status" value="7"/>
</dbReference>
<comment type="similarity">
    <text evidence="9">Belongs to the CFAP57 family.</text>
</comment>
<dbReference type="Gene3D" id="1.10.287.1490">
    <property type="match status" value="1"/>
</dbReference>
<evidence type="ECO:0000256" key="12">
    <source>
        <dbReference type="ARBA" id="ARBA00075729"/>
    </source>
</evidence>
<evidence type="ECO:0000256" key="11">
    <source>
        <dbReference type="ARBA" id="ARBA00074539"/>
    </source>
</evidence>
<dbReference type="PANTHER" id="PTHR32215:SF0">
    <property type="entry name" value="CILIA- AND FLAGELLA-ASSOCIATED PROTEIN 57"/>
    <property type="match status" value="1"/>
</dbReference>
<feature type="coiled-coil region" evidence="14">
    <location>
        <begin position="695"/>
        <end position="762"/>
    </location>
</feature>
<dbReference type="PROSITE" id="PS50294">
    <property type="entry name" value="WD_REPEATS_REGION"/>
    <property type="match status" value="2"/>
</dbReference>
<evidence type="ECO:0000256" key="5">
    <source>
        <dbReference type="ARBA" id="ARBA00023054"/>
    </source>
</evidence>
<evidence type="ECO:0000256" key="3">
    <source>
        <dbReference type="ARBA" id="ARBA00022574"/>
    </source>
</evidence>
<dbReference type="InterPro" id="IPR015943">
    <property type="entry name" value="WD40/YVTN_repeat-like_dom_sf"/>
</dbReference>
<reference evidence="18" key="1">
    <citation type="submission" date="2025-08" db="UniProtKB">
        <authorList>
            <consortium name="RefSeq"/>
        </authorList>
    </citation>
    <scope>IDENTIFICATION</scope>
    <source>
        <tissue evidence="18">White muscle</tissue>
    </source>
</reference>
<dbReference type="SUPFAM" id="SSF50978">
    <property type="entry name" value="WD40 repeat-like"/>
    <property type="match status" value="1"/>
</dbReference>
<evidence type="ECO:0000313" key="17">
    <source>
        <dbReference type="Proteomes" id="UP000808372"/>
    </source>
</evidence>